<gene>
    <name evidence="2" type="ORF">PHMEG_00040736</name>
</gene>
<dbReference type="EMBL" id="NBNE01021556">
    <property type="protein sequence ID" value="OWY90909.1"/>
    <property type="molecule type" value="Genomic_DNA"/>
</dbReference>
<keyword evidence="3" id="KW-1185">Reference proteome</keyword>
<dbReference type="OrthoDB" id="101076at2759"/>
<organism evidence="2 3">
    <name type="scientific">Phytophthora megakarya</name>
    <dbReference type="NCBI Taxonomy" id="4795"/>
    <lineage>
        <taxon>Eukaryota</taxon>
        <taxon>Sar</taxon>
        <taxon>Stramenopiles</taxon>
        <taxon>Oomycota</taxon>
        <taxon>Peronosporomycetes</taxon>
        <taxon>Peronosporales</taxon>
        <taxon>Peronosporaceae</taxon>
        <taxon>Phytophthora</taxon>
    </lineage>
</organism>
<keyword evidence="1" id="KW-0175">Coiled coil</keyword>
<evidence type="ECO:0000313" key="2">
    <source>
        <dbReference type="EMBL" id="OWY90909.1"/>
    </source>
</evidence>
<evidence type="ECO:0000313" key="3">
    <source>
        <dbReference type="Proteomes" id="UP000198211"/>
    </source>
</evidence>
<feature type="coiled-coil region" evidence="1">
    <location>
        <begin position="107"/>
        <end position="134"/>
    </location>
</feature>
<evidence type="ECO:0000256" key="1">
    <source>
        <dbReference type="SAM" id="Coils"/>
    </source>
</evidence>
<accession>A0A225UFL1</accession>
<dbReference type="Proteomes" id="UP000198211">
    <property type="component" value="Unassembled WGS sequence"/>
</dbReference>
<dbReference type="CDD" id="cd14686">
    <property type="entry name" value="bZIP"/>
    <property type="match status" value="1"/>
</dbReference>
<protein>
    <submittedName>
        <fullName evidence="2">Bzip transcription factor</fullName>
    </submittedName>
</protein>
<reference evidence="3" key="1">
    <citation type="submission" date="2017-03" db="EMBL/GenBank/DDBJ databases">
        <title>Phytopthora megakarya and P. palmivora, two closely related causual agents of cacao black pod achieved similar genome size and gene model numbers by different mechanisms.</title>
        <authorList>
            <person name="Ali S."/>
            <person name="Shao J."/>
            <person name="Larry D.J."/>
            <person name="Kronmiller B."/>
            <person name="Shen D."/>
            <person name="Strem M.D."/>
            <person name="Melnick R.L."/>
            <person name="Guiltinan M.J."/>
            <person name="Tyler B.M."/>
            <person name="Meinhardt L.W."/>
            <person name="Bailey B.A."/>
        </authorList>
    </citation>
    <scope>NUCLEOTIDE SEQUENCE [LARGE SCALE GENOMIC DNA]</scope>
    <source>
        <strain evidence="3">zdho120</strain>
    </source>
</reference>
<dbReference type="AlphaFoldDB" id="A0A225UFL1"/>
<sequence>MSVSRHFTASFEHFEPCQTQLGDEIVGFVFPRVPQARHTNLSQEKSLLADSRSSGVPGIITNTESHQAESIIETISNELLQTDKTITRKRKGIDRREQCRINQVRYRKRQRLILLQLEESVKRLRKEVAYLKRVVRPELKCKHSPWAIVAEVVRQVNDYLSLWRKVDVATTTHDIKLRTFLEECFSPVVTMGDTTGVDALIEQLQHYAPNFGDPKLQLQRIESKVPGVMMATGRFQMTVTELSLCKVFLNLPLGSRIGRDGRHATLHERLLGQRLSCSCTITFLFDDNGRVDRLEVNLDLVNPLLQVFEKLEDVANTLMNCS</sequence>
<proteinExistence type="predicted"/>
<name>A0A225UFL1_9STRA</name>
<comment type="caution">
    <text evidence="2">The sequence shown here is derived from an EMBL/GenBank/DDBJ whole genome shotgun (WGS) entry which is preliminary data.</text>
</comment>